<proteinExistence type="predicted"/>
<reference evidence="1" key="2">
    <citation type="journal article" date="2015" name="Data Brief">
        <title>Shoot transcriptome of the giant reed, Arundo donax.</title>
        <authorList>
            <person name="Barrero R.A."/>
            <person name="Guerrero F.D."/>
            <person name="Moolhuijzen P."/>
            <person name="Goolsby J.A."/>
            <person name="Tidwell J."/>
            <person name="Bellgard S.E."/>
            <person name="Bellgard M.I."/>
        </authorList>
    </citation>
    <scope>NUCLEOTIDE SEQUENCE</scope>
    <source>
        <tissue evidence="1">Shoot tissue taken approximately 20 cm above the soil surface</tissue>
    </source>
</reference>
<dbReference type="EMBL" id="GBRH01244336">
    <property type="protein sequence ID" value="JAD53559.1"/>
    <property type="molecule type" value="Transcribed_RNA"/>
</dbReference>
<organism evidence="1">
    <name type="scientific">Arundo donax</name>
    <name type="common">Giant reed</name>
    <name type="synonym">Donax arundinaceus</name>
    <dbReference type="NCBI Taxonomy" id="35708"/>
    <lineage>
        <taxon>Eukaryota</taxon>
        <taxon>Viridiplantae</taxon>
        <taxon>Streptophyta</taxon>
        <taxon>Embryophyta</taxon>
        <taxon>Tracheophyta</taxon>
        <taxon>Spermatophyta</taxon>
        <taxon>Magnoliopsida</taxon>
        <taxon>Liliopsida</taxon>
        <taxon>Poales</taxon>
        <taxon>Poaceae</taxon>
        <taxon>PACMAD clade</taxon>
        <taxon>Arundinoideae</taxon>
        <taxon>Arundineae</taxon>
        <taxon>Arundo</taxon>
    </lineage>
</organism>
<sequence length="19" mass="2043">MNTGLWRSGFGAWLGSATM</sequence>
<accession>A0A0A9APC7</accession>
<evidence type="ECO:0000313" key="1">
    <source>
        <dbReference type="EMBL" id="JAD53559.1"/>
    </source>
</evidence>
<name>A0A0A9APC7_ARUDO</name>
<reference evidence="1" key="1">
    <citation type="submission" date="2014-09" db="EMBL/GenBank/DDBJ databases">
        <authorList>
            <person name="Magalhaes I.L.F."/>
            <person name="Oliveira U."/>
            <person name="Santos F.R."/>
            <person name="Vidigal T.H.D.A."/>
            <person name="Brescovit A.D."/>
            <person name="Santos A.J."/>
        </authorList>
    </citation>
    <scope>NUCLEOTIDE SEQUENCE</scope>
    <source>
        <tissue evidence="1">Shoot tissue taken approximately 20 cm above the soil surface</tissue>
    </source>
</reference>
<dbReference type="AlphaFoldDB" id="A0A0A9APC7"/>
<protein>
    <submittedName>
        <fullName evidence="1">Uncharacterized protein</fullName>
    </submittedName>
</protein>